<accession>A0A0N4WM77</accession>
<evidence type="ECO:0000313" key="3">
    <source>
        <dbReference type="WBParaSite" id="HPLM_0001229601-mRNA-1"/>
    </source>
</evidence>
<dbReference type="WBParaSite" id="HPLM_0001229601-mRNA-1">
    <property type="protein sequence ID" value="HPLM_0001229601-mRNA-1"/>
    <property type="gene ID" value="HPLM_0001229601"/>
</dbReference>
<keyword evidence="2" id="KW-1185">Reference proteome</keyword>
<dbReference type="EMBL" id="UZAF01017817">
    <property type="protein sequence ID" value="VDO45256.1"/>
    <property type="molecule type" value="Genomic_DNA"/>
</dbReference>
<dbReference type="OrthoDB" id="106945at2759"/>
<dbReference type="AlphaFoldDB" id="A0A0N4WM77"/>
<evidence type="ECO:0000313" key="1">
    <source>
        <dbReference type="EMBL" id="VDO45256.1"/>
    </source>
</evidence>
<protein>
    <submittedName>
        <fullName evidence="3">Transposase</fullName>
    </submittedName>
</protein>
<reference evidence="3" key="1">
    <citation type="submission" date="2017-02" db="UniProtKB">
        <authorList>
            <consortium name="WormBaseParasite"/>
        </authorList>
    </citation>
    <scope>IDENTIFICATION</scope>
</reference>
<sequence length="45" mass="5189">MENLWGPTVRLVYKCANSRQFSTIDELRTAVMGAWRTLTLQSSRT</sequence>
<evidence type="ECO:0000313" key="2">
    <source>
        <dbReference type="Proteomes" id="UP000268014"/>
    </source>
</evidence>
<name>A0A0N4WM77_HAEPC</name>
<proteinExistence type="predicted"/>
<gene>
    <name evidence="1" type="ORF">HPLM_LOCUS12288</name>
</gene>
<organism evidence="3">
    <name type="scientific">Haemonchus placei</name>
    <name type="common">Barber's pole worm</name>
    <dbReference type="NCBI Taxonomy" id="6290"/>
    <lineage>
        <taxon>Eukaryota</taxon>
        <taxon>Metazoa</taxon>
        <taxon>Ecdysozoa</taxon>
        <taxon>Nematoda</taxon>
        <taxon>Chromadorea</taxon>
        <taxon>Rhabditida</taxon>
        <taxon>Rhabditina</taxon>
        <taxon>Rhabditomorpha</taxon>
        <taxon>Strongyloidea</taxon>
        <taxon>Trichostrongylidae</taxon>
        <taxon>Haemonchus</taxon>
    </lineage>
</organism>
<dbReference type="Proteomes" id="UP000268014">
    <property type="component" value="Unassembled WGS sequence"/>
</dbReference>
<reference evidence="1 2" key="2">
    <citation type="submission" date="2018-11" db="EMBL/GenBank/DDBJ databases">
        <authorList>
            <consortium name="Pathogen Informatics"/>
        </authorList>
    </citation>
    <scope>NUCLEOTIDE SEQUENCE [LARGE SCALE GENOMIC DNA]</scope>
    <source>
        <strain evidence="1 2">MHpl1</strain>
    </source>
</reference>